<sequence>MSHCPGWGLRRFKAEGALRKRGGNPDWSAFTCSLPLHSSTILETTNDTVRFIEKMSDDESSDSGSGAPQGEDLDSTGLVATRTKRSTAGNFYASLLANLDDEEVQKQLMVEDEDDVGEYEGSDRDDEDEALESSSEEDDAGPPKEGDEDFEGEKALKKEERAELRKKRKAQDAKLKLPVWQKKSKKVKLADDVKAEDGTTSKPKKKSERTNWLPTDADAPKRQSGRALAVANRESTHANLKQSYERSEKQRKVMKDAAERVQLKKRRELSQEQRMEICNKIAKQTDKEFGRWEREEEERQKARDEQLAAKRKRGVEGPFVRQWTGSVLWEGDKIKIKRMSHGSRKGEVESEQNEAPPDVKSGTGTETQATELSNNVGGQQAQQSQTPTPLAQAPSPASLATGQAVPPNNNPSPAPSVAPPPPPPPPAPTAPSQEPPSWLQGIHDYAAQQPAQQQPQITPYSVPTASAAAAPTPSSAYPPPPAGASQQPPTPVHQPWTLGSQKFSVGLPSAPPPAPPVQEQAQRSLIMLEEFEELENAVKRNKTASVLEPTAPASIMLPDSYPSLTPEETRYLVTKHSRKAGGALPPGPSKPRCAILAHKEARFRDPRTGLPYFDMHMYKIIQRVLAGGCQWSSLLGAWVGPRCDGVMGRPARGVPEGFAGPSKAVRKESKPVKAEQSAV</sequence>
<organism evidence="4 5">
    <name type="scientific">Hortaea werneckii</name>
    <name type="common">Black yeast</name>
    <name type="synonym">Cladosporium werneckii</name>
    <dbReference type="NCBI Taxonomy" id="91943"/>
    <lineage>
        <taxon>Eukaryota</taxon>
        <taxon>Fungi</taxon>
        <taxon>Dikarya</taxon>
        <taxon>Ascomycota</taxon>
        <taxon>Pezizomycotina</taxon>
        <taxon>Dothideomycetes</taxon>
        <taxon>Dothideomycetidae</taxon>
        <taxon>Mycosphaerellales</taxon>
        <taxon>Teratosphaeriaceae</taxon>
        <taxon>Hortaea</taxon>
    </lineage>
</organism>
<feature type="compositionally biased region" description="Pro residues" evidence="2">
    <location>
        <begin position="476"/>
        <end position="492"/>
    </location>
</feature>
<feature type="domain" description="Vps72/YL1 C-terminal" evidence="3">
    <location>
        <begin position="591"/>
        <end position="621"/>
    </location>
</feature>
<feature type="region of interest" description="Disordered" evidence="2">
    <location>
        <begin position="654"/>
        <end position="679"/>
    </location>
</feature>
<reference evidence="4 5" key="1">
    <citation type="journal article" date="2018" name="BMC Genomics">
        <title>Genomic evidence for intraspecific hybridization in a clonal and extremely halotolerant yeast.</title>
        <authorList>
            <person name="Gostincar C."/>
            <person name="Stajich J.E."/>
            <person name="Zupancic J."/>
            <person name="Zalar P."/>
            <person name="Gunde-Cimerman N."/>
        </authorList>
    </citation>
    <scope>NUCLEOTIDE SEQUENCE [LARGE SCALE GENOMIC DNA]</scope>
    <source>
        <strain evidence="4 5">EXF-6669</strain>
    </source>
</reference>
<accession>A0A3M7A030</accession>
<gene>
    <name evidence="4" type="ORF">D0867_03639</name>
</gene>
<dbReference type="Pfam" id="PF08265">
    <property type="entry name" value="YL1_C"/>
    <property type="match status" value="1"/>
</dbReference>
<feature type="region of interest" description="Disordered" evidence="2">
    <location>
        <begin position="287"/>
        <end position="316"/>
    </location>
</feature>
<feature type="region of interest" description="Disordered" evidence="2">
    <location>
        <begin position="53"/>
        <end position="81"/>
    </location>
</feature>
<evidence type="ECO:0000313" key="4">
    <source>
        <dbReference type="EMBL" id="RMY20936.1"/>
    </source>
</evidence>
<dbReference type="InterPro" id="IPR046757">
    <property type="entry name" value="YL1_N"/>
</dbReference>
<feature type="compositionally biased region" description="Low complexity" evidence="2">
    <location>
        <begin position="446"/>
        <end position="475"/>
    </location>
</feature>
<dbReference type="SMART" id="SM00993">
    <property type="entry name" value="YL1_C"/>
    <property type="match status" value="1"/>
</dbReference>
<protein>
    <recommendedName>
        <fullName evidence="3">Vps72/YL1 C-terminal domain-containing protein</fullName>
    </recommendedName>
</protein>
<evidence type="ECO:0000313" key="5">
    <source>
        <dbReference type="Proteomes" id="UP000271337"/>
    </source>
</evidence>
<feature type="compositionally biased region" description="Acidic residues" evidence="2">
    <location>
        <begin position="110"/>
        <end position="151"/>
    </location>
</feature>
<feature type="region of interest" description="Disordered" evidence="2">
    <location>
        <begin position="330"/>
        <end position="520"/>
    </location>
</feature>
<dbReference type="EMBL" id="QWIL01000280">
    <property type="protein sequence ID" value="RMY20936.1"/>
    <property type="molecule type" value="Genomic_DNA"/>
</dbReference>
<comment type="similarity">
    <text evidence="1">Belongs to the VPS72/YL1 family.</text>
</comment>
<dbReference type="PANTHER" id="PTHR13275:SF4">
    <property type="entry name" value="VACUOLAR PROTEIN SORTING-ASSOCIATED PROTEIN 72 HOMOLOG"/>
    <property type="match status" value="1"/>
</dbReference>
<dbReference type="AlphaFoldDB" id="A0A3M7A030"/>
<proteinExistence type="inferred from homology"/>
<comment type="caution">
    <text evidence="4">The sequence shown here is derived from an EMBL/GenBank/DDBJ whole genome shotgun (WGS) entry which is preliminary data.</text>
</comment>
<evidence type="ECO:0000256" key="2">
    <source>
        <dbReference type="SAM" id="MobiDB-lite"/>
    </source>
</evidence>
<dbReference type="GO" id="GO:0005634">
    <property type="term" value="C:nucleus"/>
    <property type="evidence" value="ECO:0007669"/>
    <property type="project" value="TreeGrafter"/>
</dbReference>
<feature type="compositionally biased region" description="Polar residues" evidence="2">
    <location>
        <begin position="362"/>
        <end position="384"/>
    </location>
</feature>
<dbReference type="OrthoDB" id="3942062at2759"/>
<dbReference type="Proteomes" id="UP000271337">
    <property type="component" value="Unassembled WGS sequence"/>
</dbReference>
<evidence type="ECO:0000256" key="1">
    <source>
        <dbReference type="ARBA" id="ARBA00006832"/>
    </source>
</evidence>
<feature type="region of interest" description="Disordered" evidence="2">
    <location>
        <begin position="230"/>
        <end position="249"/>
    </location>
</feature>
<dbReference type="PANTHER" id="PTHR13275">
    <property type="entry name" value="YL-1 PROTEIN TRANSCRIPTION FACTOR-LIKE 1"/>
    <property type="match status" value="1"/>
</dbReference>
<feature type="compositionally biased region" description="Basic and acidic residues" evidence="2">
    <location>
        <begin position="152"/>
        <end position="163"/>
    </location>
</feature>
<feature type="compositionally biased region" description="Low complexity" evidence="2">
    <location>
        <begin position="385"/>
        <end position="400"/>
    </location>
</feature>
<dbReference type="Pfam" id="PF05764">
    <property type="entry name" value="YL1"/>
    <property type="match status" value="1"/>
</dbReference>
<feature type="compositionally biased region" description="Pro residues" evidence="2">
    <location>
        <begin position="408"/>
        <end position="429"/>
    </location>
</feature>
<feature type="compositionally biased region" description="Basic and acidic residues" evidence="2">
    <location>
        <begin position="188"/>
        <end position="199"/>
    </location>
</feature>
<name>A0A3M7A030_HORWE</name>
<dbReference type="InterPro" id="IPR013272">
    <property type="entry name" value="Vps72/YL1_C"/>
</dbReference>
<evidence type="ECO:0000259" key="3">
    <source>
        <dbReference type="SMART" id="SM00993"/>
    </source>
</evidence>
<feature type="compositionally biased region" description="Basic and acidic residues" evidence="2">
    <location>
        <begin position="287"/>
        <end position="308"/>
    </location>
</feature>
<feature type="region of interest" description="Disordered" evidence="2">
    <location>
        <begin position="105"/>
        <end position="225"/>
    </location>
</feature>